<dbReference type="EMBL" id="JAFCIX010000086">
    <property type="protein sequence ID" value="KAH6599004.1"/>
    <property type="molecule type" value="Genomic_DNA"/>
</dbReference>
<dbReference type="Proteomes" id="UP001648503">
    <property type="component" value="Unassembled WGS sequence"/>
</dbReference>
<evidence type="ECO:0000313" key="4">
    <source>
        <dbReference type="Proteomes" id="UP001648503"/>
    </source>
</evidence>
<protein>
    <submittedName>
        <fullName evidence="3">Uncharacterized protein</fullName>
    </submittedName>
</protein>
<evidence type="ECO:0000256" key="1">
    <source>
        <dbReference type="SAM" id="Coils"/>
    </source>
</evidence>
<sequence length="145" mass="16556">MKLISFAVISFLAITVSARPPPSIDAQSLEESQSIIYQRAQRQHLRFLQIKLGEWVQDYKEKQAETGKLQDTINAMEEEESKIKLEINGLDDPEKEASAQNLSNLQISLEEVKESKKVAEDEIKVILGELQELKEEIDLLHVTHE</sequence>
<proteinExistence type="predicted"/>
<feature type="coiled-coil region" evidence="1">
    <location>
        <begin position="59"/>
        <end position="136"/>
    </location>
</feature>
<comment type="caution">
    <text evidence="3">The sequence shown here is derived from an EMBL/GenBank/DDBJ whole genome shotgun (WGS) entry which is preliminary data.</text>
</comment>
<feature type="signal peptide" evidence="2">
    <location>
        <begin position="1"/>
        <end position="18"/>
    </location>
</feature>
<keyword evidence="4" id="KW-1185">Reference proteome</keyword>
<keyword evidence="1" id="KW-0175">Coiled coil</keyword>
<gene>
    <name evidence="3" type="ORF">BASA50_003324</name>
</gene>
<keyword evidence="2" id="KW-0732">Signal</keyword>
<reference evidence="3 4" key="1">
    <citation type="submission" date="2021-02" db="EMBL/GenBank/DDBJ databases">
        <title>Variation within the Batrachochytrium salamandrivorans European outbreak.</title>
        <authorList>
            <person name="Kelly M."/>
            <person name="Pasmans F."/>
            <person name="Shea T.P."/>
            <person name="Munoz J.F."/>
            <person name="Carranza S."/>
            <person name="Cuomo C.A."/>
            <person name="Martel A."/>
        </authorList>
    </citation>
    <scope>NUCLEOTIDE SEQUENCE [LARGE SCALE GENOMIC DNA]</scope>
    <source>
        <strain evidence="3 4">AMFP18/2</strain>
    </source>
</reference>
<evidence type="ECO:0000256" key="2">
    <source>
        <dbReference type="SAM" id="SignalP"/>
    </source>
</evidence>
<feature type="chain" id="PRO_5045514030" evidence="2">
    <location>
        <begin position="19"/>
        <end position="145"/>
    </location>
</feature>
<organism evidence="3 4">
    <name type="scientific">Batrachochytrium salamandrivorans</name>
    <dbReference type="NCBI Taxonomy" id="1357716"/>
    <lineage>
        <taxon>Eukaryota</taxon>
        <taxon>Fungi</taxon>
        <taxon>Fungi incertae sedis</taxon>
        <taxon>Chytridiomycota</taxon>
        <taxon>Chytridiomycota incertae sedis</taxon>
        <taxon>Chytridiomycetes</taxon>
        <taxon>Rhizophydiales</taxon>
        <taxon>Rhizophydiales incertae sedis</taxon>
        <taxon>Batrachochytrium</taxon>
    </lineage>
</organism>
<accession>A0ABQ8FIX3</accession>
<evidence type="ECO:0000313" key="3">
    <source>
        <dbReference type="EMBL" id="KAH6599004.1"/>
    </source>
</evidence>
<name>A0ABQ8FIX3_9FUNG</name>